<dbReference type="GO" id="GO:0000155">
    <property type="term" value="F:phosphorelay sensor kinase activity"/>
    <property type="evidence" value="ECO:0007669"/>
    <property type="project" value="InterPro"/>
</dbReference>
<dbReference type="CDD" id="cd00130">
    <property type="entry name" value="PAS"/>
    <property type="match status" value="1"/>
</dbReference>
<dbReference type="PANTHER" id="PTHR43065">
    <property type="entry name" value="SENSOR HISTIDINE KINASE"/>
    <property type="match status" value="1"/>
</dbReference>
<dbReference type="CDD" id="cd00082">
    <property type="entry name" value="HisKA"/>
    <property type="match status" value="1"/>
</dbReference>
<dbReference type="InterPro" id="IPR036097">
    <property type="entry name" value="HisK_dim/P_sf"/>
</dbReference>
<feature type="domain" description="Response regulatory" evidence="11">
    <location>
        <begin position="859"/>
        <end position="968"/>
    </location>
</feature>
<evidence type="ECO:0000256" key="3">
    <source>
        <dbReference type="ARBA" id="ARBA00022553"/>
    </source>
</evidence>
<evidence type="ECO:0000259" key="10">
    <source>
        <dbReference type="PROSITE" id="PS50109"/>
    </source>
</evidence>
<dbReference type="Gene3D" id="3.30.450.20">
    <property type="entry name" value="PAS domain"/>
    <property type="match status" value="3"/>
</dbReference>
<evidence type="ECO:0000259" key="13">
    <source>
        <dbReference type="PROSITE" id="PS50113"/>
    </source>
</evidence>
<dbReference type="InterPro" id="IPR003594">
    <property type="entry name" value="HATPase_dom"/>
</dbReference>
<dbReference type="Gene3D" id="3.30.565.10">
    <property type="entry name" value="Histidine kinase-like ATPase, C-terminal domain"/>
    <property type="match status" value="1"/>
</dbReference>
<keyword evidence="8" id="KW-0902">Two-component regulatory system</keyword>
<evidence type="ECO:0000259" key="12">
    <source>
        <dbReference type="PROSITE" id="PS50112"/>
    </source>
</evidence>
<sequence>MVQLSEVHSLGFLLGDGEMAARTRDYDWASTPLGPPETWPQSLRSATGICLHSSFPTAIYWGDEFRLLYNDAWAPIPADRHPWALGRPAHEVWADIWDIIGPQLRGVVESGQGLSEFDRMLPMERNGRARETYWNYSLTPILGEDGRVAGVFNQGHEVTQRVLAERRQAFLLALSDALRPLGDPNEIIVRAQQMLGEHLRAHRVGYGEVDATERFFTTENNWTDGTIPSRHGTHDLAGFGEEVHGRLKRGEPLVIDDVETDPRTCSPAYLAAFAAIDTKAAITASLVRDGRMVAALYVHSREPRSWTASDVAVVGDVAERTWSAVERAQAQAQTAAARSRLQAVYDAVPVAIVIADAPSGRIVGGNAQVERVFGHPVLPSPDVEAYRQWIGFDATGRQIAPEEFPLARALRGEEERPEIETLYERGDGRKVWLRLIGSAVKDERGQIQGAVVAALDIDRHKRAEAALRDLNDVLEHKVAEIAAERDRVWSNSRDLLTIADAEGVFRAVSPSWQAILGHAPEEVIGRNFLEFVVPDDVSLSRSSHDQAAVRDLRNFENRFMHKHGGYRWISWHTAVEGGLVYGYGRDVTEEKQRRAELEQAQEALRQSQKLEAMGQLTGGVAHDFNNLLSPIIGGLDLLQRKQLGDERAQRTVAGALASAERAKVLVQRLLAFARRQPLQPSAVDIGRIVEGMASLLASTLGPRIRLVLEIEAGLPAARADANQIDMALLNLAVNARDAMPDGGALTIAVDVETIAPGAAERLAAGSYIRLRVSDTGCGMDARTLARCVEPFFSTKGIGQGTGLGLSMVHGLAAQLGGGLAIDSKVGVGTTITLWLPTSAAAAEEEEADEALPAGAAAGVALVVDDEDLVRASTAGMLEDLGYEVIEANSSEEALRILEGSAIDLLVTDHLMPHMTGSELARTARQRWPELRLLIVSGYAEVEEIAPDLPRLTKPFRLSDLAGALAANS</sequence>
<dbReference type="SUPFAM" id="SSF55785">
    <property type="entry name" value="PYP-like sensor domain (PAS domain)"/>
    <property type="match status" value="2"/>
</dbReference>
<name>A0A4Y8ZR51_9SPHN</name>
<dbReference type="InterPro" id="IPR035965">
    <property type="entry name" value="PAS-like_dom_sf"/>
</dbReference>
<evidence type="ECO:0000256" key="5">
    <source>
        <dbReference type="ARBA" id="ARBA00022741"/>
    </source>
</evidence>
<dbReference type="Pfam" id="PF00072">
    <property type="entry name" value="Response_reg"/>
    <property type="match status" value="1"/>
</dbReference>
<dbReference type="SMART" id="SM00388">
    <property type="entry name" value="HisKA"/>
    <property type="match status" value="1"/>
</dbReference>
<keyword evidence="7" id="KW-0067">ATP-binding</keyword>
<accession>A0A4Y8ZR51</accession>
<keyword evidence="6" id="KW-0418">Kinase</keyword>
<evidence type="ECO:0000259" key="11">
    <source>
        <dbReference type="PROSITE" id="PS50110"/>
    </source>
</evidence>
<dbReference type="PROSITE" id="PS50112">
    <property type="entry name" value="PAS"/>
    <property type="match status" value="1"/>
</dbReference>
<comment type="caution">
    <text evidence="14">The sequence shown here is derived from an EMBL/GenBank/DDBJ whole genome shotgun (WGS) entry which is preliminary data.</text>
</comment>
<dbReference type="Pfam" id="PF08448">
    <property type="entry name" value="PAS_4"/>
    <property type="match status" value="1"/>
</dbReference>
<dbReference type="SMART" id="SM00091">
    <property type="entry name" value="PAS"/>
    <property type="match status" value="2"/>
</dbReference>
<dbReference type="Gene3D" id="3.30.450.40">
    <property type="match status" value="1"/>
</dbReference>
<feature type="domain" description="PAS" evidence="12">
    <location>
        <begin position="496"/>
        <end position="551"/>
    </location>
</feature>
<evidence type="ECO:0000256" key="2">
    <source>
        <dbReference type="ARBA" id="ARBA00012438"/>
    </source>
</evidence>
<dbReference type="PROSITE" id="PS50113">
    <property type="entry name" value="PAC"/>
    <property type="match status" value="1"/>
</dbReference>
<evidence type="ECO:0000256" key="1">
    <source>
        <dbReference type="ARBA" id="ARBA00000085"/>
    </source>
</evidence>
<dbReference type="NCBIfam" id="TIGR00229">
    <property type="entry name" value="sensory_box"/>
    <property type="match status" value="2"/>
</dbReference>
<dbReference type="OrthoDB" id="9796100at2"/>
<evidence type="ECO:0000256" key="7">
    <source>
        <dbReference type="ARBA" id="ARBA00022840"/>
    </source>
</evidence>
<dbReference type="InterPro" id="IPR001789">
    <property type="entry name" value="Sig_transdc_resp-reg_receiver"/>
</dbReference>
<dbReference type="Pfam" id="PF08447">
    <property type="entry name" value="PAS_3"/>
    <property type="match status" value="1"/>
</dbReference>
<keyword evidence="4" id="KW-0808">Transferase</keyword>
<dbReference type="InterPro" id="IPR000700">
    <property type="entry name" value="PAS-assoc_C"/>
</dbReference>
<dbReference type="Gene3D" id="3.40.50.2300">
    <property type="match status" value="1"/>
</dbReference>
<dbReference type="GO" id="GO:0005524">
    <property type="term" value="F:ATP binding"/>
    <property type="evidence" value="ECO:0007669"/>
    <property type="project" value="UniProtKB-KW"/>
</dbReference>
<keyword evidence="5" id="KW-0547">Nucleotide-binding</keyword>
<dbReference type="EMBL" id="SPDV01000015">
    <property type="protein sequence ID" value="TFI58508.1"/>
    <property type="molecule type" value="Genomic_DNA"/>
</dbReference>
<dbReference type="PROSITE" id="PS50110">
    <property type="entry name" value="RESPONSE_REGULATORY"/>
    <property type="match status" value="1"/>
</dbReference>
<dbReference type="InterPro" id="IPR013656">
    <property type="entry name" value="PAS_4"/>
</dbReference>
<dbReference type="InterPro" id="IPR036890">
    <property type="entry name" value="HATPase_C_sf"/>
</dbReference>
<feature type="modified residue" description="4-aspartylphosphate" evidence="9">
    <location>
        <position position="908"/>
    </location>
</feature>
<evidence type="ECO:0000256" key="9">
    <source>
        <dbReference type="PROSITE-ProRule" id="PRU00169"/>
    </source>
</evidence>
<dbReference type="Gene3D" id="1.10.287.130">
    <property type="match status" value="1"/>
</dbReference>
<dbReference type="InterPro" id="IPR000014">
    <property type="entry name" value="PAS"/>
</dbReference>
<dbReference type="PANTHER" id="PTHR43065:SF46">
    <property type="entry name" value="C4-DICARBOXYLATE TRANSPORT SENSOR PROTEIN DCTB"/>
    <property type="match status" value="1"/>
</dbReference>
<evidence type="ECO:0000313" key="15">
    <source>
        <dbReference type="Proteomes" id="UP000298213"/>
    </source>
</evidence>
<dbReference type="Pfam" id="PF13426">
    <property type="entry name" value="PAS_9"/>
    <property type="match status" value="1"/>
</dbReference>
<evidence type="ECO:0000313" key="14">
    <source>
        <dbReference type="EMBL" id="TFI58508.1"/>
    </source>
</evidence>
<dbReference type="SUPFAM" id="SSF55874">
    <property type="entry name" value="ATPase domain of HSP90 chaperone/DNA topoisomerase II/histidine kinase"/>
    <property type="match status" value="1"/>
</dbReference>
<comment type="catalytic activity">
    <reaction evidence="1">
        <text>ATP + protein L-histidine = ADP + protein N-phospho-L-histidine.</text>
        <dbReference type="EC" id="2.7.13.3"/>
    </reaction>
</comment>
<organism evidence="14 15">
    <name type="scientific">Sphingomonas parva</name>
    <dbReference type="NCBI Taxonomy" id="2555898"/>
    <lineage>
        <taxon>Bacteria</taxon>
        <taxon>Pseudomonadati</taxon>
        <taxon>Pseudomonadota</taxon>
        <taxon>Alphaproteobacteria</taxon>
        <taxon>Sphingomonadales</taxon>
        <taxon>Sphingomonadaceae</taxon>
        <taxon>Sphingomonas</taxon>
    </lineage>
</organism>
<dbReference type="SMART" id="SM00387">
    <property type="entry name" value="HATPase_c"/>
    <property type="match status" value="1"/>
</dbReference>
<reference evidence="14 15" key="1">
    <citation type="submission" date="2019-03" db="EMBL/GenBank/DDBJ databases">
        <title>Genome sequence of Sphingomonas sp. 17J27-24.</title>
        <authorList>
            <person name="Kim M."/>
            <person name="Maeng S."/>
            <person name="Sathiyaraj S."/>
        </authorList>
    </citation>
    <scope>NUCLEOTIDE SEQUENCE [LARGE SCALE GENOMIC DNA]</scope>
    <source>
        <strain evidence="14 15">17J27-24</strain>
    </source>
</reference>
<dbReference type="InterPro" id="IPR005467">
    <property type="entry name" value="His_kinase_dom"/>
</dbReference>
<dbReference type="SUPFAM" id="SSF47384">
    <property type="entry name" value="Homodimeric domain of signal transducing histidine kinase"/>
    <property type="match status" value="1"/>
</dbReference>
<evidence type="ECO:0000256" key="4">
    <source>
        <dbReference type="ARBA" id="ARBA00022679"/>
    </source>
</evidence>
<evidence type="ECO:0000256" key="6">
    <source>
        <dbReference type="ARBA" id="ARBA00022777"/>
    </source>
</evidence>
<keyword evidence="15" id="KW-1185">Reference proteome</keyword>
<dbReference type="InterPro" id="IPR003661">
    <property type="entry name" value="HisK_dim/P_dom"/>
</dbReference>
<dbReference type="PROSITE" id="PS50109">
    <property type="entry name" value="HIS_KIN"/>
    <property type="match status" value="1"/>
</dbReference>
<dbReference type="Proteomes" id="UP000298213">
    <property type="component" value="Unassembled WGS sequence"/>
</dbReference>
<dbReference type="AlphaFoldDB" id="A0A4Y8ZR51"/>
<feature type="domain" description="Histidine kinase" evidence="10">
    <location>
        <begin position="619"/>
        <end position="839"/>
    </location>
</feature>
<dbReference type="InterPro" id="IPR003018">
    <property type="entry name" value="GAF"/>
</dbReference>
<dbReference type="InterPro" id="IPR004358">
    <property type="entry name" value="Sig_transdc_His_kin-like_C"/>
</dbReference>
<dbReference type="Pfam" id="PF01590">
    <property type="entry name" value="GAF"/>
    <property type="match status" value="1"/>
</dbReference>
<dbReference type="InterPro" id="IPR029016">
    <property type="entry name" value="GAF-like_dom_sf"/>
</dbReference>
<protein>
    <recommendedName>
        <fullName evidence="2">histidine kinase</fullName>
        <ecNumber evidence="2">2.7.13.3</ecNumber>
    </recommendedName>
</protein>
<dbReference type="InterPro" id="IPR001610">
    <property type="entry name" value="PAC"/>
</dbReference>
<dbReference type="SMART" id="SM00448">
    <property type="entry name" value="REC"/>
    <property type="match status" value="1"/>
</dbReference>
<dbReference type="SUPFAM" id="SSF52172">
    <property type="entry name" value="CheY-like"/>
    <property type="match status" value="1"/>
</dbReference>
<keyword evidence="3 9" id="KW-0597">Phosphoprotein</keyword>
<dbReference type="Pfam" id="PF02518">
    <property type="entry name" value="HATPase_c"/>
    <property type="match status" value="1"/>
</dbReference>
<dbReference type="InterPro" id="IPR013655">
    <property type="entry name" value="PAS_fold_3"/>
</dbReference>
<dbReference type="InterPro" id="IPR011006">
    <property type="entry name" value="CheY-like_superfamily"/>
</dbReference>
<dbReference type="SMART" id="SM00065">
    <property type="entry name" value="GAF"/>
    <property type="match status" value="1"/>
</dbReference>
<evidence type="ECO:0000256" key="8">
    <source>
        <dbReference type="ARBA" id="ARBA00023012"/>
    </source>
</evidence>
<dbReference type="SMART" id="SM00086">
    <property type="entry name" value="PAC"/>
    <property type="match status" value="2"/>
</dbReference>
<dbReference type="EC" id="2.7.13.3" evidence="2"/>
<dbReference type="Pfam" id="PF00512">
    <property type="entry name" value="HisKA"/>
    <property type="match status" value="1"/>
</dbReference>
<feature type="domain" description="PAC" evidence="13">
    <location>
        <begin position="417"/>
        <end position="469"/>
    </location>
</feature>
<proteinExistence type="predicted"/>
<gene>
    <name evidence="14" type="ORF">E2493_09645</name>
</gene>
<dbReference type="SUPFAM" id="SSF55781">
    <property type="entry name" value="GAF domain-like"/>
    <property type="match status" value="1"/>
</dbReference>
<dbReference type="PRINTS" id="PR00344">
    <property type="entry name" value="BCTRLSENSOR"/>
</dbReference>